<name>A0A564Y3Q1_HYMDI</name>
<organism evidence="1 2">
    <name type="scientific">Hymenolepis diminuta</name>
    <name type="common">Rat tapeworm</name>
    <dbReference type="NCBI Taxonomy" id="6216"/>
    <lineage>
        <taxon>Eukaryota</taxon>
        <taxon>Metazoa</taxon>
        <taxon>Spiralia</taxon>
        <taxon>Lophotrochozoa</taxon>
        <taxon>Platyhelminthes</taxon>
        <taxon>Cestoda</taxon>
        <taxon>Eucestoda</taxon>
        <taxon>Cyclophyllidea</taxon>
        <taxon>Hymenolepididae</taxon>
        <taxon>Hymenolepis</taxon>
    </lineage>
</organism>
<dbReference type="EMBL" id="CABIJS010000077">
    <property type="protein sequence ID" value="VUZ41907.1"/>
    <property type="molecule type" value="Genomic_DNA"/>
</dbReference>
<sequence length="131" mass="14608">MCEIVNLFVTSGSLWINIVCHQVAHPHQSEKLSVPRMTVAGTRLTRLILGTSPVHTVPSFSYNRPLQLEHTYNYVLTRLTNISSLLIHTNTHRETITCQINLRSLPSFLNPLFSLGVCTAVCSIHLGLTNS</sequence>
<evidence type="ECO:0000313" key="1">
    <source>
        <dbReference type="EMBL" id="VUZ41907.1"/>
    </source>
</evidence>
<keyword evidence="2" id="KW-1185">Reference proteome</keyword>
<accession>A0A564Y3Q1</accession>
<gene>
    <name evidence="1" type="ORF">WMSIL1_LOCUS2649</name>
</gene>
<dbReference type="AlphaFoldDB" id="A0A564Y3Q1"/>
<reference evidence="1 2" key="1">
    <citation type="submission" date="2019-07" db="EMBL/GenBank/DDBJ databases">
        <authorList>
            <person name="Jastrzebski P J."/>
            <person name="Paukszto L."/>
            <person name="Jastrzebski P J."/>
        </authorList>
    </citation>
    <scope>NUCLEOTIDE SEQUENCE [LARGE SCALE GENOMIC DNA]</scope>
    <source>
        <strain evidence="1 2">WMS-il1</strain>
    </source>
</reference>
<dbReference type="Proteomes" id="UP000321570">
    <property type="component" value="Unassembled WGS sequence"/>
</dbReference>
<protein>
    <submittedName>
        <fullName evidence="1">Uncharacterized protein</fullName>
    </submittedName>
</protein>
<proteinExistence type="predicted"/>
<evidence type="ECO:0000313" key="2">
    <source>
        <dbReference type="Proteomes" id="UP000321570"/>
    </source>
</evidence>